<dbReference type="RefSeq" id="WP_024268390.1">
    <property type="nucleotide sequence ID" value="NC_023035.1"/>
</dbReference>
<keyword evidence="6" id="KW-1185">Reference proteome</keyword>
<dbReference type="CDD" id="cd01949">
    <property type="entry name" value="GGDEF"/>
    <property type="match status" value="1"/>
</dbReference>
<proteinExistence type="predicted"/>
<evidence type="ECO:0000256" key="1">
    <source>
        <dbReference type="PROSITE-ProRule" id="PRU00169"/>
    </source>
</evidence>
<name>V5WJY6_9SPIO</name>
<dbReference type="PROSITE" id="PS50883">
    <property type="entry name" value="EAL"/>
    <property type="match status" value="1"/>
</dbReference>
<dbReference type="KEGG" id="slr:L21SP2_2119"/>
<dbReference type="InterPro" id="IPR043128">
    <property type="entry name" value="Rev_trsase/Diguanyl_cyclase"/>
</dbReference>
<evidence type="ECO:0000313" key="5">
    <source>
        <dbReference type="EMBL" id="AHC15486.1"/>
    </source>
</evidence>
<dbReference type="Gene3D" id="3.20.20.450">
    <property type="entry name" value="EAL domain"/>
    <property type="match status" value="1"/>
</dbReference>
<dbReference type="PROSITE" id="PS50110">
    <property type="entry name" value="RESPONSE_REGULATORY"/>
    <property type="match status" value="1"/>
</dbReference>
<keyword evidence="1" id="KW-0597">Phosphoprotein</keyword>
<accession>V5WJY6</accession>
<dbReference type="InterPro" id="IPR000160">
    <property type="entry name" value="GGDEF_dom"/>
</dbReference>
<dbReference type="InterPro" id="IPR029787">
    <property type="entry name" value="Nucleotide_cyclase"/>
</dbReference>
<dbReference type="PATRIC" id="fig|1307761.3.peg.2112"/>
<dbReference type="SMART" id="SM00267">
    <property type="entry name" value="GGDEF"/>
    <property type="match status" value="1"/>
</dbReference>
<dbReference type="Gene3D" id="3.30.70.270">
    <property type="match status" value="1"/>
</dbReference>
<dbReference type="Pfam" id="PF00072">
    <property type="entry name" value="Response_reg"/>
    <property type="match status" value="1"/>
</dbReference>
<feature type="modified residue" description="4-aspartylphosphate" evidence="1">
    <location>
        <position position="55"/>
    </location>
</feature>
<dbReference type="Pfam" id="PF00990">
    <property type="entry name" value="GGDEF"/>
    <property type="match status" value="1"/>
</dbReference>
<dbReference type="Gene3D" id="3.40.50.2300">
    <property type="match status" value="1"/>
</dbReference>
<dbReference type="SUPFAM" id="SSF52172">
    <property type="entry name" value="CheY-like"/>
    <property type="match status" value="1"/>
</dbReference>
<dbReference type="NCBIfam" id="TIGR00254">
    <property type="entry name" value="GGDEF"/>
    <property type="match status" value="1"/>
</dbReference>
<dbReference type="SMART" id="SM00448">
    <property type="entry name" value="REC"/>
    <property type="match status" value="1"/>
</dbReference>
<dbReference type="eggNOG" id="COG5001">
    <property type="taxonomic scope" value="Bacteria"/>
</dbReference>
<evidence type="ECO:0000259" key="4">
    <source>
        <dbReference type="PROSITE" id="PS50887"/>
    </source>
</evidence>
<dbReference type="InterPro" id="IPR035919">
    <property type="entry name" value="EAL_sf"/>
</dbReference>
<dbReference type="CDD" id="cd01948">
    <property type="entry name" value="EAL"/>
    <property type="match status" value="1"/>
</dbReference>
<dbReference type="Gene3D" id="3.30.450.20">
    <property type="entry name" value="PAS domain"/>
    <property type="match status" value="1"/>
</dbReference>
<sequence>MENLSLIIIEDDAIIGMDLKRRLNKMGILSVQIFANAQKALQQLRNESCDLVLMDIGLPGEMDGVDAAAIIRQQYHIPVVFVTGFADEKTLNRARLAEPAGFILKPFKEHEIYATITISIYRNRMEGRLRSQQEMQGEILNHIQDGIITVGSDYLIRYTNPKSEKMLAVDSYGSEKELGHYSDELKSFCQELTGKEEGYTRTWDNYLLNLRQGIRIVDISITKIHLPPEAQREEDRGFLVVLHDKTQLKTMEAQVAYHESHDRLTGLLNRSEFQAILEQELENGLEDSRHRSLVFFDIDQFTLLNEISGHLAGDELLKQISKRLEVYFETSPAISRLGDDEFAVILQGDSPGNMEKQVKGFLKELNREKFNFQDSQFPLSITAGMCHFSRELLNSHLLLSIAIDANILAKGEQGTTFKVLTLEDEVLMKRRGELRWISTITDSLEQNRFLLYFQPIIPLQKNTGLVNKVEILIRMLDENNELVPPGDFIPAAERYNLMHLVDRWVIHRLLSNFAQAEKAVGVECPIFCINLSGASMLSSDLDIFISSEIERYDIDPKRICFEITETSAISNMSNATTLISSLRSYGCLFALDDFGNGFSNFNYLRYLEVDYLKIDGSFVRNMDTNPISRAMVEAINSLSQAVNKKTIAEFVSNPQILRILTDIGVHYGQGYAIGKPRALLEN</sequence>
<dbReference type="InterPro" id="IPR050706">
    <property type="entry name" value="Cyclic-di-GMP_PDE-like"/>
</dbReference>
<reference evidence="5 6" key="1">
    <citation type="journal article" date="2015" name="Stand. Genomic Sci.">
        <title>Complete genome sequence and description of Salinispira pacifica gen. nov., sp. nov., a novel spirochaete isolated form a hypersaline microbial mat.</title>
        <authorList>
            <person name="Ben Hania W."/>
            <person name="Joseph M."/>
            <person name="Schumann P."/>
            <person name="Bunk B."/>
            <person name="Fiebig A."/>
            <person name="Sproer C."/>
            <person name="Klenk H.P."/>
            <person name="Fardeau M.L."/>
            <person name="Spring S."/>
        </authorList>
    </citation>
    <scope>NUCLEOTIDE SEQUENCE [LARGE SCALE GENOMIC DNA]</scope>
    <source>
        <strain evidence="5 6">L21-RPul-D2</strain>
    </source>
</reference>
<dbReference type="HOGENOM" id="CLU_000445_70_50_12"/>
<evidence type="ECO:0000259" key="2">
    <source>
        <dbReference type="PROSITE" id="PS50110"/>
    </source>
</evidence>
<evidence type="ECO:0000313" key="6">
    <source>
        <dbReference type="Proteomes" id="UP000018680"/>
    </source>
</evidence>
<dbReference type="STRING" id="1307761.L21SP2_2119"/>
<evidence type="ECO:0000259" key="3">
    <source>
        <dbReference type="PROSITE" id="PS50883"/>
    </source>
</evidence>
<dbReference type="SMART" id="SM00052">
    <property type="entry name" value="EAL"/>
    <property type="match status" value="1"/>
</dbReference>
<dbReference type="Pfam" id="PF00563">
    <property type="entry name" value="EAL"/>
    <property type="match status" value="1"/>
</dbReference>
<feature type="domain" description="EAL" evidence="3">
    <location>
        <begin position="433"/>
        <end position="682"/>
    </location>
</feature>
<dbReference type="AlphaFoldDB" id="V5WJY6"/>
<dbReference type="PANTHER" id="PTHR33121">
    <property type="entry name" value="CYCLIC DI-GMP PHOSPHODIESTERASE PDEF"/>
    <property type="match status" value="1"/>
</dbReference>
<feature type="domain" description="Response regulatory" evidence="2">
    <location>
        <begin position="5"/>
        <end position="120"/>
    </location>
</feature>
<gene>
    <name evidence="5" type="ORF">L21SP2_2119</name>
</gene>
<dbReference type="EMBL" id="CP006939">
    <property type="protein sequence ID" value="AHC15486.1"/>
    <property type="molecule type" value="Genomic_DNA"/>
</dbReference>
<dbReference type="SUPFAM" id="SSF55073">
    <property type="entry name" value="Nucleotide cyclase"/>
    <property type="match status" value="1"/>
</dbReference>
<dbReference type="InterPro" id="IPR011006">
    <property type="entry name" value="CheY-like_superfamily"/>
</dbReference>
<dbReference type="PANTHER" id="PTHR33121:SF23">
    <property type="entry name" value="CYCLIC DI-GMP PHOSPHODIESTERASE PDEB"/>
    <property type="match status" value="1"/>
</dbReference>
<dbReference type="CDD" id="cd17534">
    <property type="entry name" value="REC_DC-like"/>
    <property type="match status" value="1"/>
</dbReference>
<dbReference type="PROSITE" id="PS50887">
    <property type="entry name" value="GGDEF"/>
    <property type="match status" value="1"/>
</dbReference>
<protein>
    <submittedName>
        <fullName evidence="5">Diguanylate cyclase/phosphodiesterase (GGDEF &amp; EAL domains) with PAS/PAC sensor(S)</fullName>
    </submittedName>
</protein>
<organism evidence="5 6">
    <name type="scientific">Salinispira pacifica</name>
    <dbReference type="NCBI Taxonomy" id="1307761"/>
    <lineage>
        <taxon>Bacteria</taxon>
        <taxon>Pseudomonadati</taxon>
        <taxon>Spirochaetota</taxon>
        <taxon>Spirochaetia</taxon>
        <taxon>Spirochaetales</taxon>
        <taxon>Spirochaetaceae</taxon>
        <taxon>Salinispira</taxon>
    </lineage>
</organism>
<dbReference type="InterPro" id="IPR001633">
    <property type="entry name" value="EAL_dom"/>
</dbReference>
<dbReference type="SUPFAM" id="SSF141868">
    <property type="entry name" value="EAL domain-like"/>
    <property type="match status" value="1"/>
</dbReference>
<dbReference type="GO" id="GO:0000160">
    <property type="term" value="P:phosphorelay signal transduction system"/>
    <property type="evidence" value="ECO:0007669"/>
    <property type="project" value="InterPro"/>
</dbReference>
<dbReference type="GO" id="GO:0071111">
    <property type="term" value="F:cyclic-guanylate-specific phosphodiesterase activity"/>
    <property type="evidence" value="ECO:0007669"/>
    <property type="project" value="InterPro"/>
</dbReference>
<dbReference type="Proteomes" id="UP000018680">
    <property type="component" value="Chromosome"/>
</dbReference>
<dbReference type="InterPro" id="IPR001789">
    <property type="entry name" value="Sig_transdc_resp-reg_receiver"/>
</dbReference>
<feature type="domain" description="GGDEF" evidence="4">
    <location>
        <begin position="289"/>
        <end position="423"/>
    </location>
</feature>